<gene>
    <name evidence="1" type="ORF">FHW36_113114</name>
</gene>
<evidence type="ECO:0000313" key="1">
    <source>
        <dbReference type="EMBL" id="TWF32859.1"/>
    </source>
</evidence>
<evidence type="ECO:0000313" key="2">
    <source>
        <dbReference type="Proteomes" id="UP000320811"/>
    </source>
</evidence>
<protein>
    <submittedName>
        <fullName evidence="1">RHS repeat-associated protein</fullName>
    </submittedName>
</protein>
<dbReference type="InterPro" id="IPR022385">
    <property type="entry name" value="Rhs_assc_core"/>
</dbReference>
<proteinExistence type="predicted"/>
<sequence>MKYNGKELQNREFNDGSGLEWYDYGARMYDAQIGRWHTLDPLSEISRRFSPYNYAMNNPIRFIDPDGRAVTEYAWGTSYTGADAQAAFRQLQGSTADNDDDYVFNEKGRYVRTDKTNKADRLVIEDSKTKKQTAYGFNDAPTDVSAINYSLNKFGLAGFQDIQFVFTLSDQRIEEMMKESGVDYKNPMVRLWYLMTESVAGKVDFSAYHLSVEVAREKGYYELDPDEILKQDRGPLFILGSSTERDYFDDSGKEIGPYVSKFTDNNSDYKPNIPREKHGQRTNERGNWNVFKDGKLVGSYDGNWTPKGNPGFFDNLFYKKN</sequence>
<name>A0A561P415_9BACT</name>
<dbReference type="Gene3D" id="2.180.10.10">
    <property type="entry name" value="RHS repeat-associated core"/>
    <property type="match status" value="1"/>
</dbReference>
<dbReference type="NCBIfam" id="TIGR03696">
    <property type="entry name" value="Rhs_assc_core"/>
    <property type="match status" value="1"/>
</dbReference>
<dbReference type="AlphaFoldDB" id="A0A561P415"/>
<dbReference type="EMBL" id="VIWO01000013">
    <property type="protein sequence ID" value="TWF32859.1"/>
    <property type="molecule type" value="Genomic_DNA"/>
</dbReference>
<comment type="caution">
    <text evidence="1">The sequence shown here is derived from an EMBL/GenBank/DDBJ whole genome shotgun (WGS) entry which is preliminary data.</text>
</comment>
<dbReference type="InterPro" id="IPR050708">
    <property type="entry name" value="T6SS_VgrG/RHS"/>
</dbReference>
<dbReference type="PANTHER" id="PTHR32305:SF15">
    <property type="entry name" value="PROTEIN RHSA-RELATED"/>
    <property type="match status" value="1"/>
</dbReference>
<reference evidence="1 2" key="1">
    <citation type="submission" date="2019-06" db="EMBL/GenBank/DDBJ databases">
        <title>Sorghum-associated microbial communities from plants grown in Nebraska, USA.</title>
        <authorList>
            <person name="Schachtman D."/>
        </authorList>
    </citation>
    <scope>NUCLEOTIDE SEQUENCE [LARGE SCALE GENOMIC DNA]</scope>
    <source>
        <strain evidence="1 2">1209</strain>
    </source>
</reference>
<keyword evidence="2" id="KW-1185">Reference proteome</keyword>
<dbReference type="PANTHER" id="PTHR32305">
    <property type="match status" value="1"/>
</dbReference>
<accession>A0A561P415</accession>
<organism evidence="1 2">
    <name type="scientific">Chitinophaga polysaccharea</name>
    <dbReference type="NCBI Taxonomy" id="1293035"/>
    <lineage>
        <taxon>Bacteria</taxon>
        <taxon>Pseudomonadati</taxon>
        <taxon>Bacteroidota</taxon>
        <taxon>Chitinophagia</taxon>
        <taxon>Chitinophagales</taxon>
        <taxon>Chitinophagaceae</taxon>
        <taxon>Chitinophaga</taxon>
    </lineage>
</organism>
<dbReference type="Proteomes" id="UP000320811">
    <property type="component" value="Unassembled WGS sequence"/>
</dbReference>